<reference evidence="5" key="1">
    <citation type="submission" date="2021-05" db="EMBL/GenBank/DDBJ databases">
        <title>Novel Bacillus species.</title>
        <authorList>
            <person name="Liu G."/>
        </authorList>
    </citation>
    <scope>NUCLEOTIDE SEQUENCE</scope>
    <source>
        <strain evidence="5 7">FJAT-50051</strain>
    </source>
</reference>
<comment type="caution">
    <text evidence="5">The sequence shown here is derived from an EMBL/GenBank/DDBJ whole genome shotgun (WGS) entry which is preliminary data.</text>
</comment>
<gene>
    <name evidence="6" type="ORF">KHB02_000645</name>
    <name evidence="5" type="ORF">KHB02_03470</name>
</gene>
<dbReference type="GO" id="GO:0071949">
    <property type="term" value="F:FAD binding"/>
    <property type="evidence" value="ECO:0007669"/>
    <property type="project" value="InterPro"/>
</dbReference>
<dbReference type="Proteomes" id="UP000677265">
    <property type="component" value="Unassembled WGS sequence"/>
</dbReference>
<dbReference type="InterPro" id="IPR051312">
    <property type="entry name" value="Diverse_Substr_Oxidored"/>
</dbReference>
<dbReference type="Gene3D" id="3.30.465.10">
    <property type="match status" value="1"/>
</dbReference>
<dbReference type="RefSeq" id="WP_213140432.1">
    <property type="nucleotide sequence ID" value="NZ_JAGYPE020000001.1"/>
</dbReference>
<dbReference type="InterPro" id="IPR016167">
    <property type="entry name" value="FAD-bd_PCMH_sub1"/>
</dbReference>
<dbReference type="InterPro" id="IPR036683">
    <property type="entry name" value="CO_DH_flav_C_dom_sf"/>
</dbReference>
<evidence type="ECO:0000256" key="2">
    <source>
        <dbReference type="ARBA" id="ARBA00022827"/>
    </source>
</evidence>
<evidence type="ECO:0000313" key="5">
    <source>
        <dbReference type="EMBL" id="MBS4180447.1"/>
    </source>
</evidence>
<dbReference type="SUPFAM" id="SSF55447">
    <property type="entry name" value="CO dehydrogenase flavoprotein C-terminal domain-like"/>
    <property type="match status" value="1"/>
</dbReference>
<organism evidence="5">
    <name type="scientific">Neobacillus citreus</name>
    <dbReference type="NCBI Taxonomy" id="2833578"/>
    <lineage>
        <taxon>Bacteria</taxon>
        <taxon>Bacillati</taxon>
        <taxon>Bacillota</taxon>
        <taxon>Bacilli</taxon>
        <taxon>Bacillales</taxon>
        <taxon>Bacillaceae</taxon>
        <taxon>Neobacillus</taxon>
    </lineage>
</organism>
<name>A0A942SUM0_9BACI</name>
<dbReference type="AlphaFoldDB" id="A0A942SUM0"/>
<dbReference type="EMBL" id="JAGYPE010000001">
    <property type="protein sequence ID" value="MBS4180447.1"/>
    <property type="molecule type" value="Genomic_DNA"/>
</dbReference>
<dbReference type="InterPro" id="IPR016166">
    <property type="entry name" value="FAD-bd_PCMH"/>
</dbReference>
<protein>
    <submittedName>
        <fullName evidence="5">FAD binding domain-containing protein</fullName>
    </submittedName>
</protein>
<feature type="domain" description="FAD-binding PCMH-type" evidence="4">
    <location>
        <begin position="1"/>
        <end position="175"/>
    </location>
</feature>
<evidence type="ECO:0000259" key="4">
    <source>
        <dbReference type="PROSITE" id="PS51387"/>
    </source>
</evidence>
<dbReference type="InterPro" id="IPR016169">
    <property type="entry name" value="FAD-bd_PCMH_sub2"/>
</dbReference>
<dbReference type="SUPFAM" id="SSF56176">
    <property type="entry name" value="FAD-binding/transporter-associated domain-like"/>
    <property type="match status" value="1"/>
</dbReference>
<keyword evidence="1" id="KW-0285">Flavoprotein</keyword>
<proteinExistence type="predicted"/>
<dbReference type="Pfam" id="PF00941">
    <property type="entry name" value="FAD_binding_5"/>
    <property type="match status" value="1"/>
</dbReference>
<keyword evidence="2" id="KW-0274">FAD</keyword>
<evidence type="ECO:0000313" key="6">
    <source>
        <dbReference type="EMBL" id="MCH6264033.1"/>
    </source>
</evidence>
<dbReference type="Gene3D" id="3.30.390.50">
    <property type="entry name" value="CO dehydrogenase flavoprotein, C-terminal domain"/>
    <property type="match status" value="1"/>
</dbReference>
<dbReference type="PANTHER" id="PTHR42659:SF2">
    <property type="entry name" value="XANTHINE DEHYDROGENASE SUBUNIT C-RELATED"/>
    <property type="match status" value="1"/>
</dbReference>
<dbReference type="InterPro" id="IPR005107">
    <property type="entry name" value="CO_DH_flav_C"/>
</dbReference>
<keyword evidence="3" id="KW-0560">Oxidoreductase</keyword>
<dbReference type="PROSITE" id="PS51387">
    <property type="entry name" value="FAD_PCMH"/>
    <property type="match status" value="1"/>
</dbReference>
<dbReference type="PANTHER" id="PTHR42659">
    <property type="entry name" value="XANTHINE DEHYDROGENASE SUBUNIT C-RELATED"/>
    <property type="match status" value="1"/>
</dbReference>
<keyword evidence="7" id="KW-1185">Reference proteome</keyword>
<evidence type="ECO:0000313" key="7">
    <source>
        <dbReference type="Proteomes" id="UP000677265"/>
    </source>
</evidence>
<dbReference type="InterPro" id="IPR036318">
    <property type="entry name" value="FAD-bd_PCMH-like_sf"/>
</dbReference>
<sequence>MIPFEFEYYKPASIQEAVQTFKSLQNQGKTVIYYNGGTEFITFSRINKMTAEAVIDLKGIPDCNVIEFQGEELVIGSSLSLNKISETDLYPLLSQTIKRVADHTSRNKITLGGNLNSRLIYRECLLPLLVADAKIKIAGDEGETTLPLNDIFDKEIKLNPPSQFIVQILINKTNVNLPFVSLKKTKISKIGYPIVSLAAVEKDKQILAALSGVCEFPFRSSEMEAALNDTSLSIDERIDKALSRLPAQIIEDIQASAAYRQFVLKNTLREMLDNLEAAKA</sequence>
<dbReference type="EMBL" id="JAGYPE020000001">
    <property type="protein sequence ID" value="MCH6264033.1"/>
    <property type="molecule type" value="Genomic_DNA"/>
</dbReference>
<dbReference type="Gene3D" id="3.30.43.10">
    <property type="entry name" value="Uridine Diphospho-n-acetylenolpyruvylglucosamine Reductase, domain 2"/>
    <property type="match status" value="1"/>
</dbReference>
<dbReference type="SMART" id="SM01092">
    <property type="entry name" value="CO_deh_flav_C"/>
    <property type="match status" value="1"/>
</dbReference>
<dbReference type="InterPro" id="IPR002346">
    <property type="entry name" value="Mopterin_DH_FAD-bd"/>
</dbReference>
<accession>A0A942SUM0</accession>
<evidence type="ECO:0000256" key="3">
    <source>
        <dbReference type="ARBA" id="ARBA00023002"/>
    </source>
</evidence>
<evidence type="ECO:0000256" key="1">
    <source>
        <dbReference type="ARBA" id="ARBA00022630"/>
    </source>
</evidence>
<dbReference type="GO" id="GO:0016491">
    <property type="term" value="F:oxidoreductase activity"/>
    <property type="evidence" value="ECO:0007669"/>
    <property type="project" value="UniProtKB-KW"/>
</dbReference>